<dbReference type="AlphaFoldDB" id="A0A8H5EHW8"/>
<name>A0A8H5EHW8_FUSOX</name>
<accession>A0A8H5EHW8</accession>
<dbReference type="EMBL" id="JAAFOW010001302">
    <property type="protein sequence ID" value="KAF5261303.1"/>
    <property type="molecule type" value="Genomic_DNA"/>
</dbReference>
<evidence type="ECO:0000313" key="2">
    <source>
        <dbReference type="EMBL" id="KAF5261303.1"/>
    </source>
</evidence>
<feature type="compositionally biased region" description="Basic and acidic residues" evidence="1">
    <location>
        <begin position="20"/>
        <end position="41"/>
    </location>
</feature>
<organism evidence="2 3">
    <name type="scientific">Fusarium oxysporum</name>
    <name type="common">Fusarium vascular wilt</name>
    <dbReference type="NCBI Taxonomy" id="5507"/>
    <lineage>
        <taxon>Eukaryota</taxon>
        <taxon>Fungi</taxon>
        <taxon>Dikarya</taxon>
        <taxon>Ascomycota</taxon>
        <taxon>Pezizomycotina</taxon>
        <taxon>Sordariomycetes</taxon>
        <taxon>Hypocreomycetidae</taxon>
        <taxon>Hypocreales</taxon>
        <taxon>Nectriaceae</taxon>
        <taxon>Fusarium</taxon>
        <taxon>Fusarium oxysporum species complex</taxon>
    </lineage>
</organism>
<comment type="caution">
    <text evidence="2">The sequence shown here is derived from an EMBL/GenBank/DDBJ whole genome shotgun (WGS) entry which is preliminary data.</text>
</comment>
<gene>
    <name evidence="2" type="ORF">FOXYS1_8008</name>
</gene>
<sequence>NPSGPIGAQDVERIDGEDLLESDDRASGHAGHNDVVDKEAETELGVEVLNSEWCN</sequence>
<evidence type="ECO:0000256" key="1">
    <source>
        <dbReference type="SAM" id="MobiDB-lite"/>
    </source>
</evidence>
<dbReference type="Proteomes" id="UP000558688">
    <property type="component" value="Unassembled WGS sequence"/>
</dbReference>
<protein>
    <submittedName>
        <fullName evidence="2">Uncharacterized protein</fullName>
    </submittedName>
</protein>
<reference evidence="2" key="1">
    <citation type="submission" date="2020-02" db="EMBL/GenBank/DDBJ databases">
        <title>Identification and distribution of gene clusters putatively required for synthesis of sphingolipid metabolism inhibitors in phylogenetically diverse species of the filamentous fungus Fusarium.</title>
        <authorList>
            <person name="Kim H.-S."/>
            <person name="Busman M."/>
            <person name="Brown D.W."/>
            <person name="Divon H."/>
            <person name="Uhlig S."/>
            <person name="Proctor R.H."/>
        </authorList>
    </citation>
    <scope>NUCLEOTIDE SEQUENCE [LARGE SCALE GENOMIC DNA]</scope>
    <source>
        <strain evidence="2">NRRL 39464</strain>
    </source>
</reference>
<feature type="non-terminal residue" evidence="2">
    <location>
        <position position="1"/>
    </location>
</feature>
<evidence type="ECO:0000313" key="3">
    <source>
        <dbReference type="Proteomes" id="UP000558688"/>
    </source>
</evidence>
<feature type="region of interest" description="Disordered" evidence="1">
    <location>
        <begin position="20"/>
        <end position="55"/>
    </location>
</feature>
<proteinExistence type="predicted"/>